<dbReference type="AlphaFoldDB" id="A0A9W9WC94"/>
<evidence type="ECO:0000256" key="1">
    <source>
        <dbReference type="SAM" id="SignalP"/>
    </source>
</evidence>
<dbReference type="EMBL" id="JAPZBU010000003">
    <property type="protein sequence ID" value="KAJ5414627.1"/>
    <property type="molecule type" value="Genomic_DNA"/>
</dbReference>
<reference evidence="2" key="2">
    <citation type="journal article" date="2023" name="IMA Fungus">
        <title>Comparative genomic study of the Penicillium genus elucidates a diverse pangenome and 15 lateral gene transfer events.</title>
        <authorList>
            <person name="Petersen C."/>
            <person name="Sorensen T."/>
            <person name="Nielsen M.R."/>
            <person name="Sondergaard T.E."/>
            <person name="Sorensen J.L."/>
            <person name="Fitzpatrick D.A."/>
            <person name="Frisvad J.C."/>
            <person name="Nielsen K.L."/>
        </authorList>
    </citation>
    <scope>NUCLEOTIDE SEQUENCE</scope>
    <source>
        <strain evidence="2">IBT 29677</strain>
    </source>
</reference>
<proteinExistence type="predicted"/>
<sequence>MKTSSITATFLALNGAAIAAPSESNIERDLKAFQLTKLTASLYDQSLPAYRIVNFDLNDPNNNVDTSCSSAWSGGMSGDYKFNCSNPNYQVNFPSLYDIEDIKLNVSVVNSKAFAPGEINGDKWKCENTGAEYPSKVCKWAGVYDLPIVLA</sequence>
<dbReference type="GeneID" id="81364871"/>
<feature type="chain" id="PRO_5040870593" description="AA1-like domain-containing protein" evidence="1">
    <location>
        <begin position="20"/>
        <end position="151"/>
    </location>
</feature>
<comment type="caution">
    <text evidence="2">The sequence shown here is derived from an EMBL/GenBank/DDBJ whole genome shotgun (WGS) entry which is preliminary data.</text>
</comment>
<reference evidence="2" key="1">
    <citation type="submission" date="2022-12" db="EMBL/GenBank/DDBJ databases">
        <authorList>
            <person name="Petersen C."/>
        </authorList>
    </citation>
    <scope>NUCLEOTIDE SEQUENCE</scope>
    <source>
        <strain evidence="2">IBT 29677</strain>
    </source>
</reference>
<keyword evidence="1" id="KW-0732">Signal</keyword>
<organism evidence="2 3">
    <name type="scientific">Penicillium cosmopolitanum</name>
    <dbReference type="NCBI Taxonomy" id="1131564"/>
    <lineage>
        <taxon>Eukaryota</taxon>
        <taxon>Fungi</taxon>
        <taxon>Dikarya</taxon>
        <taxon>Ascomycota</taxon>
        <taxon>Pezizomycotina</taxon>
        <taxon>Eurotiomycetes</taxon>
        <taxon>Eurotiomycetidae</taxon>
        <taxon>Eurotiales</taxon>
        <taxon>Aspergillaceae</taxon>
        <taxon>Penicillium</taxon>
    </lineage>
</organism>
<evidence type="ECO:0008006" key="4">
    <source>
        <dbReference type="Google" id="ProtNLM"/>
    </source>
</evidence>
<accession>A0A9W9WC94</accession>
<dbReference type="Proteomes" id="UP001147747">
    <property type="component" value="Unassembled WGS sequence"/>
</dbReference>
<keyword evidence="3" id="KW-1185">Reference proteome</keyword>
<name>A0A9W9WC94_9EURO</name>
<protein>
    <recommendedName>
        <fullName evidence="4">AA1-like domain-containing protein</fullName>
    </recommendedName>
</protein>
<evidence type="ECO:0000313" key="3">
    <source>
        <dbReference type="Proteomes" id="UP001147747"/>
    </source>
</evidence>
<gene>
    <name evidence="2" type="ORF">N7509_001254</name>
</gene>
<dbReference type="OrthoDB" id="4280013at2759"/>
<evidence type="ECO:0000313" key="2">
    <source>
        <dbReference type="EMBL" id="KAJ5414627.1"/>
    </source>
</evidence>
<feature type="signal peptide" evidence="1">
    <location>
        <begin position="1"/>
        <end position="19"/>
    </location>
</feature>
<dbReference type="RefSeq" id="XP_056494473.1">
    <property type="nucleotide sequence ID" value="XM_056625891.1"/>
</dbReference>